<dbReference type="GO" id="GO:0004557">
    <property type="term" value="F:alpha-galactosidase activity"/>
    <property type="evidence" value="ECO:0007669"/>
    <property type="project" value="UniProtKB-EC"/>
</dbReference>
<dbReference type="Proteomes" id="UP000606974">
    <property type="component" value="Unassembled WGS sequence"/>
</dbReference>
<dbReference type="Pfam" id="PF03537">
    <property type="entry name" value="Glyco_hydro_114"/>
    <property type="match status" value="1"/>
</dbReference>
<dbReference type="PANTHER" id="PTHR35273:SF2">
    <property type="entry name" value="ALPHA-GALACTOSIDASE"/>
    <property type="match status" value="1"/>
</dbReference>
<evidence type="ECO:0000256" key="3">
    <source>
        <dbReference type="SAM" id="MobiDB-lite"/>
    </source>
</evidence>
<dbReference type="EC" id="3.2.1.22" evidence="2"/>
<evidence type="ECO:0000259" key="4">
    <source>
        <dbReference type="Pfam" id="PF03537"/>
    </source>
</evidence>
<evidence type="ECO:0000313" key="6">
    <source>
        <dbReference type="Proteomes" id="UP000606974"/>
    </source>
</evidence>
<dbReference type="EMBL" id="JAACFV010000279">
    <property type="protein sequence ID" value="KAF7502274.1"/>
    <property type="molecule type" value="Genomic_DNA"/>
</dbReference>
<comment type="caution">
    <text evidence="5">The sequence shown here is derived from an EMBL/GenBank/DDBJ whole genome shotgun (WGS) entry which is preliminary data.</text>
</comment>
<dbReference type="InterPro" id="IPR013785">
    <property type="entry name" value="Aldolase_TIM"/>
</dbReference>
<feature type="domain" description="Glycoside-hydrolase family GH114 TIM-barrel" evidence="4">
    <location>
        <begin position="118"/>
        <end position="314"/>
    </location>
</feature>
<proteinExistence type="predicted"/>
<gene>
    <name evidence="5" type="ORF">GJ744_006175</name>
</gene>
<dbReference type="AlphaFoldDB" id="A0A8H7A6J1"/>
<dbReference type="OrthoDB" id="2108802at2759"/>
<keyword evidence="6" id="KW-1185">Reference proteome</keyword>
<accession>A0A8H7A6J1</accession>
<protein>
    <recommendedName>
        <fullName evidence="2">alpha-galactosidase</fullName>
        <ecNumber evidence="2">3.2.1.22</ecNumber>
    </recommendedName>
</protein>
<name>A0A8H7A6J1_9EURO</name>
<dbReference type="InterPro" id="IPR004352">
    <property type="entry name" value="GH114_TIM-barrel"/>
</dbReference>
<comment type="catalytic activity">
    <reaction evidence="1">
        <text>Hydrolysis of terminal, non-reducing alpha-D-galactose residues in alpha-D-galactosides, including galactose oligosaccharides, galactomannans and galactolipids.</text>
        <dbReference type="EC" id="3.2.1.22"/>
    </reaction>
</comment>
<evidence type="ECO:0000313" key="5">
    <source>
        <dbReference type="EMBL" id="KAF7502274.1"/>
    </source>
</evidence>
<evidence type="ECO:0000256" key="2">
    <source>
        <dbReference type="ARBA" id="ARBA00012755"/>
    </source>
</evidence>
<dbReference type="Gene3D" id="3.20.20.70">
    <property type="entry name" value="Aldolase class I"/>
    <property type="match status" value="1"/>
</dbReference>
<dbReference type="InterPro" id="IPR017853">
    <property type="entry name" value="GH"/>
</dbReference>
<dbReference type="SUPFAM" id="SSF51445">
    <property type="entry name" value="(Trans)glycosidases"/>
    <property type="match status" value="1"/>
</dbReference>
<organism evidence="5 6">
    <name type="scientific">Endocarpon pusillum</name>
    <dbReference type="NCBI Taxonomy" id="364733"/>
    <lineage>
        <taxon>Eukaryota</taxon>
        <taxon>Fungi</taxon>
        <taxon>Dikarya</taxon>
        <taxon>Ascomycota</taxon>
        <taxon>Pezizomycotina</taxon>
        <taxon>Eurotiomycetes</taxon>
        <taxon>Chaetothyriomycetidae</taxon>
        <taxon>Verrucariales</taxon>
        <taxon>Verrucariaceae</taxon>
        <taxon>Endocarpon</taxon>
    </lineage>
</organism>
<feature type="region of interest" description="Disordered" evidence="3">
    <location>
        <begin position="391"/>
        <end position="416"/>
    </location>
</feature>
<reference evidence="5" key="1">
    <citation type="submission" date="2020-02" db="EMBL/GenBank/DDBJ databases">
        <authorList>
            <person name="Palmer J.M."/>
        </authorList>
    </citation>
    <scope>NUCLEOTIDE SEQUENCE</scope>
    <source>
        <strain evidence="5">EPUS1.4</strain>
        <tissue evidence="5">Thallus</tissue>
    </source>
</reference>
<evidence type="ECO:0000256" key="1">
    <source>
        <dbReference type="ARBA" id="ARBA00001255"/>
    </source>
</evidence>
<sequence>MSRDATSSLFVARFLAGVHLHARQCNLESSLPPSEVVDFQLRPCRLFFPIVKSLNGGFARIPGDCGSVHSRKAMFASFVFLLTTLSTLTPCSARPIQIVQGPELMTREATWKPLAGTTWNYQLTGIINISSTNVDVWDVDLFDTTPSTIDSIHAQGKHVVCYFSAGSFEEWRPDAAKFHPSDKGDALEGWYGENWLQTRSSNVRNIMLARLDLAMQKKCDGVDPDNVDGYNNENGLYLTKDDATDYVTFLADAAHSRSMAIGLKNSAEIVTRLVGMVEYSVQEECVQYGDCDEFRPFIEQNKPVFHVEYSRGDLTKRGSWKDDLRVENPGGDYFMASDASESTLSKDRTSGALFAEDTVAAVVNRISDSIDNAPHPVDPVRQAASSTIVALPHSSTGNAGTETSAGNDRTDDGSTTQVISSREANLAAIASSACSASVAGFSTIVKELELGPWIQLCY</sequence>
<dbReference type="PANTHER" id="PTHR35273">
    <property type="entry name" value="ALPHA-1,4 POLYGALACTOSAMINIDASE, PUTATIVE (AFU_ORTHOLOGUE AFUA_3G07890)-RELATED"/>
    <property type="match status" value="1"/>
</dbReference>